<evidence type="ECO:0000313" key="1">
    <source>
        <dbReference type="EMBL" id="RAL44152.1"/>
    </source>
</evidence>
<dbReference type="Pfam" id="PF13516">
    <property type="entry name" value="LRR_6"/>
    <property type="match status" value="3"/>
</dbReference>
<proteinExistence type="predicted"/>
<dbReference type="InterPro" id="IPR036047">
    <property type="entry name" value="F-box-like_dom_sf"/>
</dbReference>
<reference evidence="1 2" key="1">
    <citation type="submission" date="2018-06" db="EMBL/GenBank/DDBJ databases">
        <title>The Genome of Cuscuta australis (Dodder) Provides Insight into the Evolution of Plant Parasitism.</title>
        <authorList>
            <person name="Liu H."/>
        </authorList>
    </citation>
    <scope>NUCLEOTIDE SEQUENCE [LARGE SCALE GENOMIC DNA]</scope>
    <source>
        <strain evidence="2">cv. Yunnan</strain>
        <tissue evidence="1">Vines</tissue>
    </source>
</reference>
<dbReference type="AlphaFoldDB" id="A0A328DE30"/>
<evidence type="ECO:0000313" key="2">
    <source>
        <dbReference type="Proteomes" id="UP000249390"/>
    </source>
</evidence>
<comment type="caution">
    <text evidence="1">The sequence shown here is derived from an EMBL/GenBank/DDBJ whole genome shotgun (WGS) entry which is preliminary data.</text>
</comment>
<dbReference type="InterPro" id="IPR006553">
    <property type="entry name" value="Leu-rich_rpt_Cys-con_subtyp"/>
</dbReference>
<dbReference type="SUPFAM" id="SSF81383">
    <property type="entry name" value="F-box domain"/>
    <property type="match status" value="1"/>
</dbReference>
<dbReference type="Proteomes" id="UP000249390">
    <property type="component" value="Unassembled WGS sequence"/>
</dbReference>
<dbReference type="PANTHER" id="PTHR38926:SF5">
    <property type="entry name" value="F-BOX AND LEUCINE-RICH REPEAT PROTEIN 6"/>
    <property type="match status" value="1"/>
</dbReference>
<evidence type="ECO:0008006" key="3">
    <source>
        <dbReference type="Google" id="ProtNLM"/>
    </source>
</evidence>
<protein>
    <recommendedName>
        <fullName evidence="3">F-box domain-containing protein</fullName>
    </recommendedName>
</protein>
<organism evidence="1 2">
    <name type="scientific">Cuscuta australis</name>
    <dbReference type="NCBI Taxonomy" id="267555"/>
    <lineage>
        <taxon>Eukaryota</taxon>
        <taxon>Viridiplantae</taxon>
        <taxon>Streptophyta</taxon>
        <taxon>Embryophyta</taxon>
        <taxon>Tracheophyta</taxon>
        <taxon>Spermatophyta</taxon>
        <taxon>Magnoliopsida</taxon>
        <taxon>eudicotyledons</taxon>
        <taxon>Gunneridae</taxon>
        <taxon>Pentapetalae</taxon>
        <taxon>asterids</taxon>
        <taxon>lamiids</taxon>
        <taxon>Solanales</taxon>
        <taxon>Convolvulaceae</taxon>
        <taxon>Cuscuteae</taxon>
        <taxon>Cuscuta</taxon>
        <taxon>Cuscuta subgen. Grammica</taxon>
        <taxon>Cuscuta sect. Cleistogrammica</taxon>
    </lineage>
</organism>
<name>A0A328DE30_9ASTE</name>
<sequence>MEGVEDGGELEGGSCWAELTQVCLVNVLSRLTMEDRWRCAMMVCKPWLTACKDSSLNSVFDLETGFGCAAELPRFWTPEFERRVDSMLRSVVLWSYGSLTEIRARHCSDRSLSLVAGSCPNLQVLSIQSCPHVTDQVMTKIASGCPSLREVDISFCHEISHESLAVIGMNCPELRVLRRNLMNWLNPSQHSHAVPKEYLDKCPQDGDSEAAAIAKHMPHLVALELQFSKMTGKGLELICQGCRKLESLDLSGCANLSGRDIFRASCHLKEMKSFRKLDLFIPRAEFNGDRYGHWQLYDERFQTDAFRI</sequence>
<keyword evidence="2" id="KW-1185">Reference proteome</keyword>
<dbReference type="PANTHER" id="PTHR38926">
    <property type="entry name" value="F-BOX DOMAIN CONTAINING PROTEIN, EXPRESSED"/>
    <property type="match status" value="1"/>
</dbReference>
<dbReference type="InterPro" id="IPR032675">
    <property type="entry name" value="LRR_dom_sf"/>
</dbReference>
<accession>A0A328DE30</accession>
<dbReference type="SMART" id="SM00367">
    <property type="entry name" value="LRR_CC"/>
    <property type="match status" value="3"/>
</dbReference>
<dbReference type="SUPFAM" id="SSF52047">
    <property type="entry name" value="RNI-like"/>
    <property type="match status" value="1"/>
</dbReference>
<dbReference type="Gene3D" id="3.80.10.10">
    <property type="entry name" value="Ribonuclease Inhibitor"/>
    <property type="match status" value="1"/>
</dbReference>
<dbReference type="EMBL" id="NQVE01000147">
    <property type="protein sequence ID" value="RAL44152.1"/>
    <property type="molecule type" value="Genomic_DNA"/>
</dbReference>
<gene>
    <name evidence="1" type="ORF">DM860_016398</name>
</gene>
<dbReference type="Gene3D" id="1.20.1280.50">
    <property type="match status" value="1"/>
</dbReference>
<dbReference type="InterPro" id="IPR001611">
    <property type="entry name" value="Leu-rich_rpt"/>
</dbReference>